<dbReference type="InterPro" id="IPR023577">
    <property type="entry name" value="CYTH_domain"/>
</dbReference>
<dbReference type="SMART" id="SM01118">
    <property type="entry name" value="CYTH"/>
    <property type="match status" value="1"/>
</dbReference>
<evidence type="ECO:0000259" key="1">
    <source>
        <dbReference type="PROSITE" id="PS51707"/>
    </source>
</evidence>
<proteinExistence type="predicted"/>
<dbReference type="PANTHER" id="PTHR21028:SF2">
    <property type="entry name" value="CYTH DOMAIN-CONTAINING PROTEIN"/>
    <property type="match status" value="1"/>
</dbReference>
<keyword evidence="3" id="KW-1185">Reference proteome</keyword>
<dbReference type="KEGG" id="cts:Ctha_1574"/>
<accession>B3QS88</accession>
<dbReference type="Proteomes" id="UP000001208">
    <property type="component" value="Chromosome"/>
</dbReference>
<dbReference type="SUPFAM" id="SSF55154">
    <property type="entry name" value="CYTH-like phosphatases"/>
    <property type="match status" value="1"/>
</dbReference>
<dbReference type="CDD" id="cd07890">
    <property type="entry name" value="CYTH-like_AC_IV-like"/>
    <property type="match status" value="1"/>
</dbReference>
<reference evidence="2 3" key="1">
    <citation type="submission" date="2008-06" db="EMBL/GenBank/DDBJ databases">
        <title>Complete sequence of Chloroherpeton thalassium ATCC 35110.</title>
        <authorList>
            <consortium name="US DOE Joint Genome Institute"/>
            <person name="Lucas S."/>
            <person name="Copeland A."/>
            <person name="Lapidus A."/>
            <person name="Glavina del Rio T."/>
            <person name="Dalin E."/>
            <person name="Tice H."/>
            <person name="Bruce D."/>
            <person name="Goodwin L."/>
            <person name="Pitluck S."/>
            <person name="Schmutz J."/>
            <person name="Larimer F."/>
            <person name="Land M."/>
            <person name="Hauser L."/>
            <person name="Kyrpides N."/>
            <person name="Mikhailova N."/>
            <person name="Liu Z."/>
            <person name="Li T."/>
            <person name="Zhao F."/>
            <person name="Overmann J."/>
            <person name="Bryant D.A."/>
            <person name="Richardson P."/>
        </authorList>
    </citation>
    <scope>NUCLEOTIDE SEQUENCE [LARGE SCALE GENOMIC DNA]</scope>
    <source>
        <strain evidence="3">ATCC 35110 / GB-78</strain>
    </source>
</reference>
<dbReference type="EMBL" id="CP001100">
    <property type="protein sequence ID" value="ACF14033.1"/>
    <property type="molecule type" value="Genomic_DNA"/>
</dbReference>
<dbReference type="AlphaFoldDB" id="B3QS88"/>
<dbReference type="eggNOG" id="COG1437">
    <property type="taxonomic scope" value="Bacteria"/>
</dbReference>
<dbReference type="Pfam" id="PF01928">
    <property type="entry name" value="CYTH"/>
    <property type="match status" value="1"/>
</dbReference>
<dbReference type="InterPro" id="IPR008173">
    <property type="entry name" value="Adenylyl_cyclase_CyaB"/>
</dbReference>
<dbReference type="Gene3D" id="2.40.320.10">
    <property type="entry name" value="Hypothetical Protein Pfu-838710-001"/>
    <property type="match status" value="1"/>
</dbReference>
<dbReference type="RefSeq" id="WP_012500117.1">
    <property type="nucleotide sequence ID" value="NC_011026.1"/>
</dbReference>
<sequence>MAQNVEVKAKIDSIDTFIKKASQLSNQESETISQEDIFFNCSNGRLKLRMIDEKKGQLIAYERPDSSGPKISSYKIYETPAPHVLKETLTKSCGILGIVKKTRYFFLIGRTRVHIDQVDGLGAYFELEVVLSADENEESGVHEAEALMEKFGIDERQLVKGAYLDLLLSQSSEAV</sequence>
<dbReference type="STRING" id="517418.Ctha_1574"/>
<evidence type="ECO:0000313" key="2">
    <source>
        <dbReference type="EMBL" id="ACF14033.1"/>
    </source>
</evidence>
<dbReference type="OrthoDB" id="271656at2"/>
<dbReference type="PANTHER" id="PTHR21028">
    <property type="entry name" value="SI:CH211-156B7.4"/>
    <property type="match status" value="1"/>
</dbReference>
<dbReference type="PROSITE" id="PS51707">
    <property type="entry name" value="CYTH"/>
    <property type="match status" value="1"/>
</dbReference>
<organism evidence="2 3">
    <name type="scientific">Chloroherpeton thalassium (strain ATCC 35110 / GB-78)</name>
    <dbReference type="NCBI Taxonomy" id="517418"/>
    <lineage>
        <taxon>Bacteria</taxon>
        <taxon>Pseudomonadati</taxon>
        <taxon>Chlorobiota</taxon>
        <taxon>Chlorobiia</taxon>
        <taxon>Chlorobiales</taxon>
        <taxon>Chloroherpetonaceae</taxon>
        <taxon>Chloroherpeton</taxon>
    </lineage>
</organism>
<feature type="domain" description="CYTH" evidence="1">
    <location>
        <begin position="2"/>
        <end position="169"/>
    </location>
</feature>
<dbReference type="InterPro" id="IPR033469">
    <property type="entry name" value="CYTH-like_dom_sf"/>
</dbReference>
<name>B3QS88_CHLT3</name>
<protein>
    <submittedName>
        <fullName evidence="2">Adenylate cyclase</fullName>
    </submittedName>
</protein>
<dbReference type="HOGENOM" id="CLU_126397_0_0_10"/>
<gene>
    <name evidence="2" type="ordered locus">Ctha_1574</name>
</gene>
<evidence type="ECO:0000313" key="3">
    <source>
        <dbReference type="Proteomes" id="UP000001208"/>
    </source>
</evidence>